<keyword evidence="3" id="KW-1185">Reference proteome</keyword>
<dbReference type="Proteomes" id="UP000327157">
    <property type="component" value="Chromosome 2"/>
</dbReference>
<organism evidence="2 3">
    <name type="scientific">Pyrus ussuriensis x Pyrus communis</name>
    <dbReference type="NCBI Taxonomy" id="2448454"/>
    <lineage>
        <taxon>Eukaryota</taxon>
        <taxon>Viridiplantae</taxon>
        <taxon>Streptophyta</taxon>
        <taxon>Embryophyta</taxon>
        <taxon>Tracheophyta</taxon>
        <taxon>Spermatophyta</taxon>
        <taxon>Magnoliopsida</taxon>
        <taxon>eudicotyledons</taxon>
        <taxon>Gunneridae</taxon>
        <taxon>Pentapetalae</taxon>
        <taxon>rosids</taxon>
        <taxon>fabids</taxon>
        <taxon>Rosales</taxon>
        <taxon>Rosaceae</taxon>
        <taxon>Amygdaloideae</taxon>
        <taxon>Maleae</taxon>
        <taxon>Pyrus</taxon>
    </lineage>
</organism>
<protein>
    <submittedName>
        <fullName evidence="2">Uncharacterized protein</fullName>
    </submittedName>
</protein>
<dbReference type="EMBL" id="SMOL01000157">
    <property type="protein sequence ID" value="KAB2626887.1"/>
    <property type="molecule type" value="Genomic_DNA"/>
</dbReference>
<evidence type="ECO:0000313" key="2">
    <source>
        <dbReference type="EMBL" id="KAB2626887.1"/>
    </source>
</evidence>
<keyword evidence="1" id="KW-0812">Transmembrane</keyword>
<evidence type="ECO:0000313" key="3">
    <source>
        <dbReference type="Proteomes" id="UP000327157"/>
    </source>
</evidence>
<proteinExistence type="predicted"/>
<feature type="transmembrane region" description="Helical" evidence="1">
    <location>
        <begin position="119"/>
        <end position="144"/>
    </location>
</feature>
<evidence type="ECO:0000256" key="1">
    <source>
        <dbReference type="SAM" id="Phobius"/>
    </source>
</evidence>
<reference evidence="2 3" key="3">
    <citation type="submission" date="2019-11" db="EMBL/GenBank/DDBJ databases">
        <title>A de novo genome assembly of a pear dwarfing rootstock.</title>
        <authorList>
            <person name="Wang F."/>
            <person name="Wang J."/>
            <person name="Li S."/>
            <person name="Zhang Y."/>
            <person name="Fang M."/>
            <person name="Ma L."/>
            <person name="Zhao Y."/>
            <person name="Jiang S."/>
        </authorList>
    </citation>
    <scope>NUCLEOTIDE SEQUENCE [LARGE SCALE GENOMIC DNA]</scope>
    <source>
        <strain evidence="2">S2</strain>
        <tissue evidence="2">Leaf</tissue>
    </source>
</reference>
<keyword evidence="1" id="KW-1133">Transmembrane helix</keyword>
<keyword evidence="1" id="KW-0472">Membrane</keyword>
<name>A0A5N5HJ89_9ROSA</name>
<gene>
    <name evidence="2" type="ORF">D8674_020505</name>
</gene>
<dbReference type="OrthoDB" id="1701885at2759"/>
<comment type="caution">
    <text evidence="2">The sequence shown here is derived from an EMBL/GenBank/DDBJ whole genome shotgun (WGS) entry which is preliminary data.</text>
</comment>
<sequence>MVIQIMVYVEAKLNEIVDVCASSPSMIPLFVTDGNRIISKASGDHFRSQIGIKENKLHKQAHLETNENTCGVPPEPKLSYLDLPKKMKSKTGKGQHGKLSSASKLVLFLLNRRIARLQLVQVCSVFLGFIVLITDVLSISNWIFPVEIEGEY</sequence>
<accession>A0A5N5HJ89</accession>
<dbReference type="AlphaFoldDB" id="A0A5N5HJ89"/>
<reference evidence="2 3" key="1">
    <citation type="submission" date="2019-09" db="EMBL/GenBank/DDBJ databases">
        <authorList>
            <person name="Ou C."/>
        </authorList>
    </citation>
    <scope>NUCLEOTIDE SEQUENCE [LARGE SCALE GENOMIC DNA]</scope>
    <source>
        <strain evidence="2">S2</strain>
        <tissue evidence="2">Leaf</tissue>
    </source>
</reference>
<reference evidence="3" key="2">
    <citation type="submission" date="2019-10" db="EMBL/GenBank/DDBJ databases">
        <title>A de novo genome assembly of a pear dwarfing rootstock.</title>
        <authorList>
            <person name="Wang F."/>
            <person name="Wang J."/>
            <person name="Li S."/>
            <person name="Zhang Y."/>
            <person name="Fang M."/>
            <person name="Ma L."/>
            <person name="Zhao Y."/>
            <person name="Jiang S."/>
        </authorList>
    </citation>
    <scope>NUCLEOTIDE SEQUENCE [LARGE SCALE GENOMIC DNA]</scope>
</reference>